<dbReference type="SUPFAM" id="SSF88946">
    <property type="entry name" value="Sigma2 domain of RNA polymerase sigma factors"/>
    <property type="match status" value="1"/>
</dbReference>
<evidence type="ECO:0000313" key="8">
    <source>
        <dbReference type="EMBL" id="MFB9233247.1"/>
    </source>
</evidence>
<evidence type="ECO:0000259" key="6">
    <source>
        <dbReference type="Pfam" id="PF04542"/>
    </source>
</evidence>
<dbReference type="InterPro" id="IPR013249">
    <property type="entry name" value="RNA_pol_sigma70_r4_t2"/>
</dbReference>
<keyword evidence="9" id="KW-1185">Reference proteome</keyword>
<dbReference type="Gene3D" id="1.10.1740.10">
    <property type="match status" value="1"/>
</dbReference>
<dbReference type="InterPro" id="IPR013325">
    <property type="entry name" value="RNA_pol_sigma_r2"/>
</dbReference>
<feature type="domain" description="RNA polymerase sigma-70 region 2" evidence="6">
    <location>
        <begin position="82"/>
        <end position="144"/>
    </location>
</feature>
<dbReference type="Pfam" id="PF04542">
    <property type="entry name" value="Sigma70_r2"/>
    <property type="match status" value="1"/>
</dbReference>
<feature type="domain" description="RNA polymerase sigma factor 70 region 4 type 2" evidence="7">
    <location>
        <begin position="175"/>
        <end position="222"/>
    </location>
</feature>
<dbReference type="CDD" id="cd06171">
    <property type="entry name" value="Sigma70_r4"/>
    <property type="match status" value="1"/>
</dbReference>
<evidence type="ECO:0000259" key="7">
    <source>
        <dbReference type="Pfam" id="PF08281"/>
    </source>
</evidence>
<dbReference type="NCBIfam" id="TIGR02937">
    <property type="entry name" value="sigma70-ECF"/>
    <property type="match status" value="1"/>
</dbReference>
<dbReference type="Proteomes" id="UP001589683">
    <property type="component" value="Unassembled WGS sequence"/>
</dbReference>
<dbReference type="InterPro" id="IPR039425">
    <property type="entry name" value="RNA_pol_sigma-70-like"/>
</dbReference>
<dbReference type="SUPFAM" id="SSF88659">
    <property type="entry name" value="Sigma3 and sigma4 domains of RNA polymerase sigma factors"/>
    <property type="match status" value="1"/>
</dbReference>
<protein>
    <submittedName>
        <fullName evidence="8">RNA polymerase sigma factor</fullName>
    </submittedName>
</protein>
<evidence type="ECO:0000256" key="4">
    <source>
        <dbReference type="ARBA" id="ARBA00023125"/>
    </source>
</evidence>
<dbReference type="EMBL" id="JBHMEA010000049">
    <property type="protein sequence ID" value="MFB9233247.1"/>
    <property type="molecule type" value="Genomic_DNA"/>
</dbReference>
<dbReference type="InterPro" id="IPR013324">
    <property type="entry name" value="RNA_pol_sigma_r3/r4-like"/>
</dbReference>
<dbReference type="InterPro" id="IPR036388">
    <property type="entry name" value="WH-like_DNA-bd_sf"/>
</dbReference>
<comment type="similarity">
    <text evidence="1">Belongs to the sigma-70 factor family. ECF subfamily.</text>
</comment>
<dbReference type="InterPro" id="IPR014284">
    <property type="entry name" value="RNA_pol_sigma-70_dom"/>
</dbReference>
<gene>
    <name evidence="8" type="ORF">ACFFUT_15760</name>
</gene>
<organism evidence="8 9">
    <name type="scientific">Pseudohalocynthiibacter aestuariivivens</name>
    <dbReference type="NCBI Taxonomy" id="1591409"/>
    <lineage>
        <taxon>Bacteria</taxon>
        <taxon>Pseudomonadati</taxon>
        <taxon>Pseudomonadota</taxon>
        <taxon>Alphaproteobacteria</taxon>
        <taxon>Rhodobacterales</taxon>
        <taxon>Paracoccaceae</taxon>
        <taxon>Pseudohalocynthiibacter</taxon>
    </lineage>
</organism>
<sequence>MAVAVGAKTAYIGPGSPWENGCSKPACVTALLVHSPMQTFEKSEIRAVFLRSGRMVSSGTFDHRVLLGQYLNMGSLTQLEILLPELCAYARYISSHSSDAEDLVQDAIERTLRADSRPAKLRDLRPWMFRVIRNLHLDELRRRRVRMEYQSREKRFSNDICGSTDVSRDVLIRIAFEKLPPEKREILFLVDISGLTYAEAAEVIGVAHGTVMSRVSRARSALRKVVGGFRDAEKTVVDKATEK</sequence>
<keyword evidence="5" id="KW-0804">Transcription</keyword>
<keyword evidence="3" id="KW-0731">Sigma factor</keyword>
<evidence type="ECO:0000256" key="3">
    <source>
        <dbReference type="ARBA" id="ARBA00023082"/>
    </source>
</evidence>
<keyword evidence="4" id="KW-0238">DNA-binding</keyword>
<evidence type="ECO:0000256" key="1">
    <source>
        <dbReference type="ARBA" id="ARBA00010641"/>
    </source>
</evidence>
<dbReference type="Pfam" id="PF08281">
    <property type="entry name" value="Sigma70_r4_2"/>
    <property type="match status" value="1"/>
</dbReference>
<comment type="caution">
    <text evidence="8">The sequence shown here is derived from an EMBL/GenBank/DDBJ whole genome shotgun (WGS) entry which is preliminary data.</text>
</comment>
<dbReference type="RefSeq" id="WP_246531639.1">
    <property type="nucleotide sequence ID" value="NZ_JAGFNU010000003.1"/>
</dbReference>
<evidence type="ECO:0000256" key="2">
    <source>
        <dbReference type="ARBA" id="ARBA00023015"/>
    </source>
</evidence>
<keyword evidence="2" id="KW-0805">Transcription regulation</keyword>
<reference evidence="8 9" key="1">
    <citation type="submission" date="2024-09" db="EMBL/GenBank/DDBJ databases">
        <authorList>
            <person name="Sun Q."/>
            <person name="Mori K."/>
        </authorList>
    </citation>
    <scope>NUCLEOTIDE SEQUENCE [LARGE SCALE GENOMIC DNA]</scope>
    <source>
        <strain evidence="8 9">CECT 8726</strain>
    </source>
</reference>
<dbReference type="PANTHER" id="PTHR43133:SF8">
    <property type="entry name" value="RNA POLYMERASE SIGMA FACTOR HI_1459-RELATED"/>
    <property type="match status" value="1"/>
</dbReference>
<dbReference type="Gene3D" id="1.10.10.10">
    <property type="entry name" value="Winged helix-like DNA-binding domain superfamily/Winged helix DNA-binding domain"/>
    <property type="match status" value="1"/>
</dbReference>
<accession>A0ABV5JL91</accession>
<evidence type="ECO:0000256" key="5">
    <source>
        <dbReference type="ARBA" id="ARBA00023163"/>
    </source>
</evidence>
<proteinExistence type="inferred from homology"/>
<name>A0ABV5JL91_9RHOB</name>
<dbReference type="InterPro" id="IPR007627">
    <property type="entry name" value="RNA_pol_sigma70_r2"/>
</dbReference>
<dbReference type="PANTHER" id="PTHR43133">
    <property type="entry name" value="RNA POLYMERASE ECF-TYPE SIGMA FACTO"/>
    <property type="match status" value="1"/>
</dbReference>
<evidence type="ECO:0000313" key="9">
    <source>
        <dbReference type="Proteomes" id="UP001589683"/>
    </source>
</evidence>